<dbReference type="GO" id="GO:0005634">
    <property type="term" value="C:nucleus"/>
    <property type="evidence" value="ECO:0007669"/>
    <property type="project" value="UniProtKB-SubCell"/>
</dbReference>
<dbReference type="GO" id="GO:0000976">
    <property type="term" value="F:transcription cis-regulatory region binding"/>
    <property type="evidence" value="ECO:0007669"/>
    <property type="project" value="TreeGrafter"/>
</dbReference>
<dbReference type="GO" id="GO:0003700">
    <property type="term" value="F:DNA-binding transcription factor activity"/>
    <property type="evidence" value="ECO:0007669"/>
    <property type="project" value="InterPro"/>
</dbReference>
<keyword evidence="3" id="KW-0238">DNA-binding</keyword>
<organism evidence="9 10">
    <name type="scientific">Hevea brasiliensis</name>
    <name type="common">Para rubber tree</name>
    <name type="synonym">Siphonia brasiliensis</name>
    <dbReference type="NCBI Taxonomy" id="3981"/>
    <lineage>
        <taxon>Eukaryota</taxon>
        <taxon>Viridiplantae</taxon>
        <taxon>Streptophyta</taxon>
        <taxon>Embryophyta</taxon>
        <taxon>Tracheophyta</taxon>
        <taxon>Spermatophyta</taxon>
        <taxon>Magnoliopsida</taxon>
        <taxon>eudicotyledons</taxon>
        <taxon>Gunneridae</taxon>
        <taxon>Pentapetalae</taxon>
        <taxon>rosids</taxon>
        <taxon>fabids</taxon>
        <taxon>Malpighiales</taxon>
        <taxon>Euphorbiaceae</taxon>
        <taxon>Crotonoideae</taxon>
        <taxon>Micrandreae</taxon>
        <taxon>Hevea</taxon>
    </lineage>
</organism>
<feature type="coiled-coil region" evidence="6">
    <location>
        <begin position="160"/>
        <end position="222"/>
    </location>
</feature>
<dbReference type="EMBL" id="JAAGAX010000018">
    <property type="protein sequence ID" value="KAF2283792.1"/>
    <property type="molecule type" value="Genomic_DNA"/>
</dbReference>
<evidence type="ECO:0000313" key="10">
    <source>
        <dbReference type="Proteomes" id="UP000467840"/>
    </source>
</evidence>
<keyword evidence="6" id="KW-0175">Coiled coil</keyword>
<evidence type="ECO:0000256" key="7">
    <source>
        <dbReference type="SAM" id="MobiDB-lite"/>
    </source>
</evidence>
<evidence type="ECO:0000256" key="5">
    <source>
        <dbReference type="ARBA" id="ARBA00023242"/>
    </source>
</evidence>
<accession>A0A6A6K4Y0</accession>
<evidence type="ECO:0000256" key="4">
    <source>
        <dbReference type="ARBA" id="ARBA00023163"/>
    </source>
</evidence>
<keyword evidence="2" id="KW-0805">Transcription regulation</keyword>
<sequence length="260" mass="30034">MVVQPGARQVVHGAKVQLQAWKEARQASVLHSGSASSSYIVKWCPVRLHILRGFELVEEQGLLQYLLYRAFFSSPDSMLGNPFPSLSNGFKLWDYSDLFAATDDPPSPKPVVLSSVSDKPNEPNRSDSNPTNSNSNSDDPNQSTVSVVDERKLRRMISNRESARRSRMRKQRHLENLRNQVNRLRIENRELTNRLRLVLYNCQGEQRENDRLRSEHRMLRQKLLNIRQILMFRQLQQFTSAWPSNDIITTEQTPSSLMTT</sequence>
<evidence type="ECO:0000256" key="3">
    <source>
        <dbReference type="ARBA" id="ARBA00023125"/>
    </source>
</evidence>
<dbReference type="SUPFAM" id="SSF57959">
    <property type="entry name" value="Leucine zipper domain"/>
    <property type="match status" value="1"/>
</dbReference>
<dbReference type="Pfam" id="PF00170">
    <property type="entry name" value="bZIP_1"/>
    <property type="match status" value="1"/>
</dbReference>
<dbReference type="SMART" id="SM00338">
    <property type="entry name" value="BRLZ"/>
    <property type="match status" value="1"/>
</dbReference>
<gene>
    <name evidence="9" type="ORF">GH714_015927</name>
</gene>
<dbReference type="FunFam" id="1.20.5.170:FF:000020">
    <property type="entry name" value="BZIP transcription factor"/>
    <property type="match status" value="1"/>
</dbReference>
<dbReference type="PANTHER" id="PTHR45764:SF21">
    <property type="entry name" value="OS03G0770000 PROTEIN"/>
    <property type="match status" value="1"/>
</dbReference>
<evidence type="ECO:0000313" key="9">
    <source>
        <dbReference type="EMBL" id="KAF2283792.1"/>
    </source>
</evidence>
<evidence type="ECO:0000259" key="8">
    <source>
        <dbReference type="PROSITE" id="PS50217"/>
    </source>
</evidence>
<keyword evidence="4" id="KW-0804">Transcription</keyword>
<dbReference type="GO" id="GO:0046982">
    <property type="term" value="F:protein heterodimerization activity"/>
    <property type="evidence" value="ECO:0007669"/>
    <property type="project" value="UniProtKB-ARBA"/>
</dbReference>
<feature type="region of interest" description="Disordered" evidence="7">
    <location>
        <begin position="104"/>
        <end position="148"/>
    </location>
</feature>
<feature type="domain" description="BZIP" evidence="8">
    <location>
        <begin position="149"/>
        <end position="219"/>
    </location>
</feature>
<dbReference type="InterPro" id="IPR004827">
    <property type="entry name" value="bZIP"/>
</dbReference>
<name>A0A6A6K4Y0_HEVBR</name>
<dbReference type="CDD" id="cd14702">
    <property type="entry name" value="bZIP_plant_GBF1"/>
    <property type="match status" value="1"/>
</dbReference>
<evidence type="ECO:0000256" key="1">
    <source>
        <dbReference type="ARBA" id="ARBA00004123"/>
    </source>
</evidence>
<reference evidence="9 10" key="1">
    <citation type="journal article" date="2020" name="Mol. Plant">
        <title>The Chromosome-Based Rubber Tree Genome Provides New Insights into Spurge Genome Evolution and Rubber Biosynthesis.</title>
        <authorList>
            <person name="Liu J."/>
            <person name="Shi C."/>
            <person name="Shi C.C."/>
            <person name="Li W."/>
            <person name="Zhang Q.J."/>
            <person name="Zhang Y."/>
            <person name="Li K."/>
            <person name="Lu H.F."/>
            <person name="Shi C."/>
            <person name="Zhu S.T."/>
            <person name="Xiao Z.Y."/>
            <person name="Nan H."/>
            <person name="Yue Y."/>
            <person name="Zhu X.G."/>
            <person name="Wu Y."/>
            <person name="Hong X.N."/>
            <person name="Fan G.Y."/>
            <person name="Tong Y."/>
            <person name="Zhang D."/>
            <person name="Mao C.L."/>
            <person name="Liu Y.L."/>
            <person name="Hao S.J."/>
            <person name="Liu W.Q."/>
            <person name="Lv M.Q."/>
            <person name="Zhang H.B."/>
            <person name="Liu Y."/>
            <person name="Hu-Tang G.R."/>
            <person name="Wang J.P."/>
            <person name="Wang J.H."/>
            <person name="Sun Y.H."/>
            <person name="Ni S.B."/>
            <person name="Chen W.B."/>
            <person name="Zhang X.C."/>
            <person name="Jiao Y.N."/>
            <person name="Eichler E.E."/>
            <person name="Li G.H."/>
            <person name="Liu X."/>
            <person name="Gao L.Z."/>
        </authorList>
    </citation>
    <scope>NUCLEOTIDE SEQUENCE [LARGE SCALE GENOMIC DNA]</scope>
    <source>
        <strain evidence="10">cv. GT1</strain>
        <tissue evidence="9">Leaf</tissue>
    </source>
</reference>
<dbReference type="PANTHER" id="PTHR45764">
    <property type="entry name" value="BZIP TRANSCRIPTION FACTOR 44"/>
    <property type="match status" value="1"/>
</dbReference>
<evidence type="ECO:0000256" key="2">
    <source>
        <dbReference type="ARBA" id="ARBA00023015"/>
    </source>
</evidence>
<proteinExistence type="predicted"/>
<evidence type="ECO:0000256" key="6">
    <source>
        <dbReference type="SAM" id="Coils"/>
    </source>
</evidence>
<dbReference type="PROSITE" id="PS00036">
    <property type="entry name" value="BZIP_BASIC"/>
    <property type="match status" value="1"/>
</dbReference>
<dbReference type="InterPro" id="IPR046347">
    <property type="entry name" value="bZIP_sf"/>
</dbReference>
<dbReference type="InterPro" id="IPR045314">
    <property type="entry name" value="bZIP_plant_GBF1"/>
</dbReference>
<comment type="caution">
    <text evidence="9">The sequence shown here is derived from an EMBL/GenBank/DDBJ whole genome shotgun (WGS) entry which is preliminary data.</text>
</comment>
<dbReference type="AlphaFoldDB" id="A0A6A6K4Y0"/>
<dbReference type="Gene3D" id="1.20.5.170">
    <property type="match status" value="1"/>
</dbReference>
<keyword evidence="5" id="KW-0539">Nucleus</keyword>
<dbReference type="Proteomes" id="UP000467840">
    <property type="component" value="Chromosome 12"/>
</dbReference>
<feature type="compositionally biased region" description="Low complexity" evidence="7">
    <location>
        <begin position="126"/>
        <end position="143"/>
    </location>
</feature>
<keyword evidence="10" id="KW-1185">Reference proteome</keyword>
<comment type="subcellular location">
    <subcellularLocation>
        <location evidence="1">Nucleus</location>
    </subcellularLocation>
</comment>
<protein>
    <recommendedName>
        <fullName evidence="8">BZIP domain-containing protein</fullName>
    </recommendedName>
</protein>
<dbReference type="GO" id="GO:0045893">
    <property type="term" value="P:positive regulation of DNA-templated transcription"/>
    <property type="evidence" value="ECO:0007669"/>
    <property type="project" value="TreeGrafter"/>
</dbReference>
<dbReference type="PROSITE" id="PS50217">
    <property type="entry name" value="BZIP"/>
    <property type="match status" value="1"/>
</dbReference>